<name>A0AAJ0UF58_HALSE</name>
<comment type="similarity">
    <text evidence="1">Belongs to the small heat shock protein (HSP20) family.</text>
</comment>
<dbReference type="InterPro" id="IPR002068">
    <property type="entry name" value="A-crystallin/Hsp20_dom"/>
</dbReference>
<evidence type="ECO:0000313" key="4">
    <source>
        <dbReference type="Proteomes" id="UP001296967"/>
    </source>
</evidence>
<dbReference type="PROSITE" id="PS01031">
    <property type="entry name" value="SHSP"/>
    <property type="match status" value="1"/>
</dbReference>
<evidence type="ECO:0000313" key="3">
    <source>
        <dbReference type="EMBL" id="MBK5929467.1"/>
    </source>
</evidence>
<dbReference type="Gene3D" id="2.60.40.790">
    <property type="match status" value="1"/>
</dbReference>
<feature type="domain" description="SHSP" evidence="2">
    <location>
        <begin position="1"/>
        <end position="106"/>
    </location>
</feature>
<reference evidence="3" key="1">
    <citation type="submission" date="2017-05" db="EMBL/GenBank/DDBJ databases">
        <authorList>
            <person name="Imhoff J.F."/>
            <person name="Rahn T."/>
            <person name="Kuenzel S."/>
            <person name="Neulinger S.C."/>
        </authorList>
    </citation>
    <scope>NUCLEOTIDE SEQUENCE</scope>
    <source>
        <strain evidence="3">DSM 4395</strain>
    </source>
</reference>
<accession>A0AAJ0UF58</accession>
<dbReference type="EMBL" id="NHSF01000016">
    <property type="protein sequence ID" value="MBK5929467.1"/>
    <property type="molecule type" value="Genomic_DNA"/>
</dbReference>
<dbReference type="InterPro" id="IPR008978">
    <property type="entry name" value="HSP20-like_chaperone"/>
</dbReference>
<reference evidence="3" key="2">
    <citation type="journal article" date="2020" name="Microorganisms">
        <title>Osmotic Adaptation and Compatible Solute Biosynthesis of Phototrophic Bacteria as Revealed from Genome Analyses.</title>
        <authorList>
            <person name="Imhoff J.F."/>
            <person name="Rahn T."/>
            <person name="Kunzel S."/>
            <person name="Keller A."/>
            <person name="Neulinger S.C."/>
        </authorList>
    </citation>
    <scope>NUCLEOTIDE SEQUENCE</scope>
    <source>
        <strain evidence="3">DSM 4395</strain>
    </source>
</reference>
<comment type="caution">
    <text evidence="3">The sequence shown here is derived from an EMBL/GenBank/DDBJ whole genome shotgun (WGS) entry which is preliminary data.</text>
</comment>
<dbReference type="AlphaFoldDB" id="A0AAJ0UF58"/>
<keyword evidence="4" id="KW-1185">Reference proteome</keyword>
<organism evidence="3 4">
    <name type="scientific">Halochromatium salexigens</name>
    <name type="common">Chromatium salexigens</name>
    <dbReference type="NCBI Taxonomy" id="49447"/>
    <lineage>
        <taxon>Bacteria</taxon>
        <taxon>Pseudomonadati</taxon>
        <taxon>Pseudomonadota</taxon>
        <taxon>Gammaproteobacteria</taxon>
        <taxon>Chromatiales</taxon>
        <taxon>Chromatiaceae</taxon>
        <taxon>Halochromatium</taxon>
    </lineage>
</organism>
<evidence type="ECO:0000259" key="2">
    <source>
        <dbReference type="PROSITE" id="PS01031"/>
    </source>
</evidence>
<sequence length="106" mass="12301">MRQERTEDQYLLIIDLEGLPPEHVEIRPFGRSLMVRTRVDARTHRSESFDDGRGYRESYRISTGSRTRRLPVPPDGDLARLERVDSEQQVRVTIPRAAAQAAPSWR</sequence>
<proteinExistence type="inferred from homology"/>
<dbReference type="Proteomes" id="UP001296967">
    <property type="component" value="Unassembled WGS sequence"/>
</dbReference>
<dbReference type="SUPFAM" id="SSF49764">
    <property type="entry name" value="HSP20-like chaperones"/>
    <property type="match status" value="1"/>
</dbReference>
<gene>
    <name evidence="3" type="ORF">CCR82_02675</name>
</gene>
<protein>
    <recommendedName>
        <fullName evidence="2">SHSP domain-containing protein</fullName>
    </recommendedName>
</protein>
<evidence type="ECO:0000256" key="1">
    <source>
        <dbReference type="PROSITE-ProRule" id="PRU00285"/>
    </source>
</evidence>